<evidence type="ECO:0000313" key="1">
    <source>
        <dbReference type="EMBL" id="KAI4311158.1"/>
    </source>
</evidence>
<dbReference type="EMBL" id="CM042890">
    <property type="protein sequence ID" value="KAI4311158.1"/>
    <property type="molecule type" value="Genomic_DNA"/>
</dbReference>
<protein>
    <submittedName>
        <fullName evidence="1">Uncharacterized protein</fullName>
    </submittedName>
</protein>
<accession>A0ACB9LIU7</accession>
<proteinExistence type="predicted"/>
<reference evidence="2" key="1">
    <citation type="journal article" date="2023" name="Front. Plant Sci.">
        <title>Chromosomal-level genome assembly of Melastoma candidum provides insights into trichome evolution.</title>
        <authorList>
            <person name="Zhong Y."/>
            <person name="Wu W."/>
            <person name="Sun C."/>
            <person name="Zou P."/>
            <person name="Liu Y."/>
            <person name="Dai S."/>
            <person name="Zhou R."/>
        </authorList>
    </citation>
    <scope>NUCLEOTIDE SEQUENCE [LARGE SCALE GENOMIC DNA]</scope>
</reference>
<keyword evidence="2" id="KW-1185">Reference proteome</keyword>
<evidence type="ECO:0000313" key="2">
    <source>
        <dbReference type="Proteomes" id="UP001057402"/>
    </source>
</evidence>
<sequence length="114" mass="12481">MCPQFARFWITSLQFVELKSLSAVVTADEASNPAEERRQGVRSGNFSYKGARASLRISFQRLGYDALGAVVTVRRTGEEIGEGGSGQSQPQEGEPSVQRARTVCVRLTLFLLCP</sequence>
<gene>
    <name evidence="1" type="ORF">MLD38_036076</name>
</gene>
<name>A0ACB9LIU7_9MYRT</name>
<dbReference type="Proteomes" id="UP001057402">
    <property type="component" value="Chromosome 11"/>
</dbReference>
<comment type="caution">
    <text evidence="1">The sequence shown here is derived from an EMBL/GenBank/DDBJ whole genome shotgun (WGS) entry which is preliminary data.</text>
</comment>
<organism evidence="1 2">
    <name type="scientific">Melastoma candidum</name>
    <dbReference type="NCBI Taxonomy" id="119954"/>
    <lineage>
        <taxon>Eukaryota</taxon>
        <taxon>Viridiplantae</taxon>
        <taxon>Streptophyta</taxon>
        <taxon>Embryophyta</taxon>
        <taxon>Tracheophyta</taxon>
        <taxon>Spermatophyta</taxon>
        <taxon>Magnoliopsida</taxon>
        <taxon>eudicotyledons</taxon>
        <taxon>Gunneridae</taxon>
        <taxon>Pentapetalae</taxon>
        <taxon>rosids</taxon>
        <taxon>malvids</taxon>
        <taxon>Myrtales</taxon>
        <taxon>Melastomataceae</taxon>
        <taxon>Melastomatoideae</taxon>
        <taxon>Melastomateae</taxon>
        <taxon>Melastoma</taxon>
    </lineage>
</organism>